<feature type="compositionally biased region" description="Basic and acidic residues" evidence="3">
    <location>
        <begin position="422"/>
        <end position="437"/>
    </location>
</feature>
<dbReference type="PROSITE" id="PS51037">
    <property type="entry name" value="YEATS"/>
    <property type="match status" value="1"/>
</dbReference>
<feature type="region of interest" description="Disordered" evidence="3">
    <location>
        <begin position="140"/>
        <end position="604"/>
    </location>
</feature>
<dbReference type="EMBL" id="JBDJPC010000010">
    <property type="protein sequence ID" value="KAL1490281.1"/>
    <property type="molecule type" value="Genomic_DNA"/>
</dbReference>
<dbReference type="Gene3D" id="2.60.40.1970">
    <property type="entry name" value="YEATS domain"/>
    <property type="match status" value="1"/>
</dbReference>
<dbReference type="InterPro" id="IPR052790">
    <property type="entry name" value="YEATS_domain"/>
</dbReference>
<feature type="compositionally biased region" description="Basic residues" evidence="3">
    <location>
        <begin position="406"/>
        <end position="421"/>
    </location>
</feature>
<sequence>MTTLTIHLEIGHNASIRDKTTSEGFTHDWDVFVRGANGADIRHYVDRVVFHLHETFEKPKRVAKEPPYSVSTSGYAGFNLPIQIYLKNNQEPRKIHFNYDLQLQPSGPPIHKVQKEKYTFHGVSEDFRSRLLKGGAILGSSGANLENSSAPLGKIEEKSQMTSKPRFSGASEQPKKYKTKLDEPKSDQFTNLFGTPITKTSRTAEVPKSKEVSKPLAKSSTSNSTNNSGKGDKLSLDKDKTKKSPYKDKDRDKEKPKDNKDRQPTENNSKKDEKKDKRDKKEYGRKDKKERDKDKSPQLRPKSASPKRAKSPSPKSNSNKEREKDREKDKKSKKHSKDKEMKHREKESSKDKDKDYKTKDNKNSKEKENSGNSVSNNISVKEAEKTEKSKEKAKEEPKEKIDNEKTKHKHKKKDKEHKKEKKERDDKVHKREEKKQESYNNKNSSSQKSVSTKERDKTDNLFGTSPKSEPSASPPPRADLEPEKPIPMLIDDSSNTSKLSSRESSPSSPPRSPSPVPKKPTTPPEDSQLNKKSKDKKDKREKRKEKKGERDEKRRKRKLDADTEVNAPEPPNKMDRKDQESNNHHHSDDESKVSSTEDAKPLASSYEGDAYMTVLRDLQTKIMGLKEHSDLQKVVQLIAETGRYEVSAHTFDFDLCLLDRSTVMQLQAFLASLN</sequence>
<dbReference type="Pfam" id="PF03366">
    <property type="entry name" value="YEATS"/>
    <property type="match status" value="1"/>
</dbReference>
<dbReference type="AlphaFoldDB" id="A0ABD1E6H3"/>
<dbReference type="PANTHER" id="PTHR47827:SF3">
    <property type="entry name" value="AF-9 ANC1 HOMOLOGY DOMAIN-CONTAINING PROTEIN"/>
    <property type="match status" value="1"/>
</dbReference>
<evidence type="ECO:0000313" key="6">
    <source>
        <dbReference type="Proteomes" id="UP001566132"/>
    </source>
</evidence>
<dbReference type="Proteomes" id="UP001566132">
    <property type="component" value="Unassembled WGS sequence"/>
</dbReference>
<evidence type="ECO:0000256" key="1">
    <source>
        <dbReference type="ARBA" id="ARBA00023242"/>
    </source>
</evidence>
<dbReference type="InterPro" id="IPR038704">
    <property type="entry name" value="YEAST_sf"/>
</dbReference>
<feature type="domain" description="YEATS" evidence="4">
    <location>
        <begin position="1"/>
        <end position="134"/>
    </location>
</feature>
<organism evidence="5 6">
    <name type="scientific">Hypothenemus hampei</name>
    <name type="common">Coffee berry borer</name>
    <dbReference type="NCBI Taxonomy" id="57062"/>
    <lineage>
        <taxon>Eukaryota</taxon>
        <taxon>Metazoa</taxon>
        <taxon>Ecdysozoa</taxon>
        <taxon>Arthropoda</taxon>
        <taxon>Hexapoda</taxon>
        <taxon>Insecta</taxon>
        <taxon>Pterygota</taxon>
        <taxon>Neoptera</taxon>
        <taxon>Endopterygota</taxon>
        <taxon>Coleoptera</taxon>
        <taxon>Polyphaga</taxon>
        <taxon>Cucujiformia</taxon>
        <taxon>Curculionidae</taxon>
        <taxon>Scolytinae</taxon>
        <taxon>Hypothenemus</taxon>
    </lineage>
</organism>
<accession>A0ABD1E6H3</accession>
<dbReference type="InterPro" id="IPR055129">
    <property type="entry name" value="YEATS_dom"/>
</dbReference>
<dbReference type="GO" id="GO:0005634">
    <property type="term" value="C:nucleus"/>
    <property type="evidence" value="ECO:0007669"/>
    <property type="project" value="UniProtKB-SubCell"/>
</dbReference>
<feature type="compositionally biased region" description="Polar residues" evidence="3">
    <location>
        <begin position="187"/>
        <end position="203"/>
    </location>
</feature>
<feature type="compositionally biased region" description="Basic and acidic residues" evidence="3">
    <location>
        <begin position="230"/>
        <end position="297"/>
    </location>
</feature>
<dbReference type="Pfam" id="PF17793">
    <property type="entry name" value="AHD"/>
    <property type="match status" value="1"/>
</dbReference>
<dbReference type="InterPro" id="IPR040930">
    <property type="entry name" value="AF-9_AHD"/>
</dbReference>
<evidence type="ECO:0000313" key="5">
    <source>
        <dbReference type="EMBL" id="KAL1490281.1"/>
    </source>
</evidence>
<feature type="compositionally biased region" description="Basic and acidic residues" evidence="3">
    <location>
        <begin position="572"/>
        <end position="600"/>
    </location>
</feature>
<proteinExistence type="predicted"/>
<feature type="compositionally biased region" description="Low complexity" evidence="3">
    <location>
        <begin position="438"/>
        <end position="450"/>
    </location>
</feature>
<evidence type="ECO:0000256" key="2">
    <source>
        <dbReference type="PROSITE-ProRule" id="PRU00376"/>
    </source>
</evidence>
<feature type="compositionally biased region" description="Basic residues" evidence="3">
    <location>
        <begin position="531"/>
        <end position="545"/>
    </location>
</feature>
<dbReference type="PANTHER" id="PTHR47827">
    <property type="entry name" value="AHD DOMAIN-CONTAINING PROTEIN"/>
    <property type="match status" value="1"/>
</dbReference>
<feature type="compositionally biased region" description="Basic and acidic residues" evidence="3">
    <location>
        <begin position="381"/>
        <end position="405"/>
    </location>
</feature>
<reference evidence="5 6" key="1">
    <citation type="submission" date="2024-05" db="EMBL/GenBank/DDBJ databases">
        <title>Genetic variation in Jamaican populations of the coffee berry borer (Hypothenemus hampei).</title>
        <authorList>
            <person name="Errbii M."/>
            <person name="Myrie A."/>
        </authorList>
    </citation>
    <scope>NUCLEOTIDE SEQUENCE [LARGE SCALE GENOMIC DNA]</scope>
    <source>
        <strain evidence="5">JA-Hopewell-2020-01-JO</strain>
        <tissue evidence="5">Whole body</tissue>
    </source>
</reference>
<dbReference type="CDD" id="cd16906">
    <property type="entry name" value="YEATS_AF-9_like"/>
    <property type="match status" value="1"/>
</dbReference>
<dbReference type="Gene3D" id="1.20.1270.290">
    <property type="match status" value="1"/>
</dbReference>
<feature type="compositionally biased region" description="Polar residues" evidence="3">
    <location>
        <begin position="141"/>
        <end position="150"/>
    </location>
</feature>
<evidence type="ECO:0000256" key="3">
    <source>
        <dbReference type="SAM" id="MobiDB-lite"/>
    </source>
</evidence>
<feature type="compositionally biased region" description="Low complexity" evidence="3">
    <location>
        <begin position="496"/>
        <end position="506"/>
    </location>
</feature>
<feature type="compositionally biased region" description="Basic and acidic residues" evidence="3">
    <location>
        <begin position="337"/>
        <end position="369"/>
    </location>
</feature>
<protein>
    <recommendedName>
        <fullName evidence="4">YEATS domain-containing protein</fullName>
    </recommendedName>
</protein>
<feature type="compositionally biased region" description="Low complexity" evidence="3">
    <location>
        <begin position="370"/>
        <end position="380"/>
    </location>
</feature>
<comment type="caution">
    <text evidence="5">The sequence shown here is derived from an EMBL/GenBank/DDBJ whole genome shotgun (WGS) entry which is preliminary data.</text>
</comment>
<comment type="subcellular location">
    <subcellularLocation>
        <location evidence="2">Nucleus</location>
    </subcellularLocation>
</comment>
<evidence type="ECO:0000259" key="4">
    <source>
        <dbReference type="PROSITE" id="PS51037"/>
    </source>
</evidence>
<name>A0ABD1E6H3_HYPHA</name>
<gene>
    <name evidence="5" type="ORF">ABEB36_013002</name>
</gene>
<keyword evidence="6" id="KW-1185">Reference proteome</keyword>
<keyword evidence="1 2" id="KW-0539">Nucleus</keyword>
<feature type="compositionally biased region" description="Pro residues" evidence="3">
    <location>
        <begin position="507"/>
        <end position="523"/>
    </location>
</feature>
<feature type="compositionally biased region" description="Low complexity" evidence="3">
    <location>
        <begin position="219"/>
        <end position="229"/>
    </location>
</feature>
<feature type="compositionally biased region" description="Basic and acidic residues" evidence="3">
    <location>
        <begin position="173"/>
        <end position="186"/>
    </location>
</feature>
<feature type="compositionally biased region" description="Basic and acidic residues" evidence="3">
    <location>
        <begin position="318"/>
        <end position="330"/>
    </location>
</feature>